<keyword evidence="2" id="KW-1185">Reference proteome</keyword>
<dbReference type="Proteomes" id="UP000270342">
    <property type="component" value="Unassembled WGS sequence"/>
</dbReference>
<organism evidence="1 2">
    <name type="scientific">Pararobbsia silviterrae</name>
    <dbReference type="NCBI Taxonomy" id="1792498"/>
    <lineage>
        <taxon>Bacteria</taxon>
        <taxon>Pseudomonadati</taxon>
        <taxon>Pseudomonadota</taxon>
        <taxon>Betaproteobacteria</taxon>
        <taxon>Burkholderiales</taxon>
        <taxon>Burkholderiaceae</taxon>
        <taxon>Pararobbsia</taxon>
    </lineage>
</organism>
<gene>
    <name evidence="1" type="ORF">D7S86_28585</name>
</gene>
<dbReference type="AlphaFoldDB" id="A0A494WYP3"/>
<protein>
    <submittedName>
        <fullName evidence="1">Uncharacterized protein</fullName>
    </submittedName>
</protein>
<name>A0A494WYP3_9BURK</name>
<dbReference type="EMBL" id="RBZU01000026">
    <property type="protein sequence ID" value="RKP43645.1"/>
    <property type="molecule type" value="Genomic_DNA"/>
</dbReference>
<proteinExistence type="predicted"/>
<evidence type="ECO:0000313" key="1">
    <source>
        <dbReference type="EMBL" id="RKP43645.1"/>
    </source>
</evidence>
<accession>A0A494WYP3</accession>
<sequence>MYEDVFLLGGLVETDFSDALARAHRHNAIRDLVQRVSRCVFGRARGAARVAPHERRAALRSDPAYEPRENNFLYRQSSKQSSVV</sequence>
<comment type="caution">
    <text evidence="1">The sequence shown here is derived from an EMBL/GenBank/DDBJ whole genome shotgun (WGS) entry which is preliminary data.</text>
</comment>
<reference evidence="1 2" key="1">
    <citation type="submission" date="2018-10" db="EMBL/GenBank/DDBJ databases">
        <title>Robbsia sp. DHC34, isolated from soil.</title>
        <authorList>
            <person name="Gao Z.-H."/>
            <person name="Qiu L.-H."/>
        </authorList>
    </citation>
    <scope>NUCLEOTIDE SEQUENCE [LARGE SCALE GENOMIC DNA]</scope>
    <source>
        <strain evidence="1 2">DHC34</strain>
    </source>
</reference>
<evidence type="ECO:0000313" key="2">
    <source>
        <dbReference type="Proteomes" id="UP000270342"/>
    </source>
</evidence>